<proteinExistence type="predicted"/>
<keyword evidence="3" id="KW-1185">Reference proteome</keyword>
<dbReference type="AlphaFoldDB" id="A0A849JUH8"/>
<accession>A0A849JUH8</accession>
<dbReference type="InterPro" id="IPR025333">
    <property type="entry name" value="DUF4239"/>
</dbReference>
<evidence type="ECO:0000313" key="3">
    <source>
        <dbReference type="Proteomes" id="UP000557204"/>
    </source>
</evidence>
<feature type="transmembrane region" description="Helical" evidence="1">
    <location>
        <begin position="180"/>
        <end position="204"/>
    </location>
</feature>
<feature type="transmembrane region" description="Helical" evidence="1">
    <location>
        <begin position="47"/>
        <end position="70"/>
    </location>
</feature>
<feature type="transmembrane region" description="Helical" evidence="1">
    <location>
        <begin position="6"/>
        <end position="26"/>
    </location>
</feature>
<protein>
    <submittedName>
        <fullName evidence="2">DUF4239 domain-containing protein</fullName>
    </submittedName>
</protein>
<organism evidence="2 3">
    <name type="scientific">Isoptericola sediminis</name>
    <dbReference type="NCBI Taxonomy" id="2733572"/>
    <lineage>
        <taxon>Bacteria</taxon>
        <taxon>Bacillati</taxon>
        <taxon>Actinomycetota</taxon>
        <taxon>Actinomycetes</taxon>
        <taxon>Micrococcales</taxon>
        <taxon>Promicromonosporaceae</taxon>
        <taxon>Isoptericola</taxon>
    </lineage>
</organism>
<gene>
    <name evidence="2" type="ORF">HLI28_05295</name>
</gene>
<keyword evidence="1" id="KW-0472">Membrane</keyword>
<dbReference type="Proteomes" id="UP000557204">
    <property type="component" value="Unassembled WGS sequence"/>
</dbReference>
<sequence>MSWGPGVSAVIIVLVGLVAGTITIVVRRTAPRLGSVDPAPWSATLSYVATAYGIVIGFSILYLFGAYAGARSAVGDEATSIGTAFEEVQLFDEAAPDVQHALICYARAASAYDWPAMQEGTSAPEVDDAYADLVASLGQAQEPPQGTFGPATATNVLVQIGSISTARETRLVAATTVLPVLLWALVLGGGLLVVALIFAVTLPAARRTQSVLVGLAASFTTVLVLLVAALNSPFSAGSGRVSPALIDQTTVSMEQSAPEIAGRPCPASGG</sequence>
<keyword evidence="1" id="KW-1133">Transmembrane helix</keyword>
<dbReference type="EMBL" id="JABFAJ010000010">
    <property type="protein sequence ID" value="NNU26962.1"/>
    <property type="molecule type" value="Genomic_DNA"/>
</dbReference>
<evidence type="ECO:0000256" key="1">
    <source>
        <dbReference type="SAM" id="Phobius"/>
    </source>
</evidence>
<dbReference type="RefSeq" id="WP_171246472.1">
    <property type="nucleotide sequence ID" value="NZ_JABFAJ010000010.1"/>
</dbReference>
<dbReference type="Pfam" id="PF14023">
    <property type="entry name" value="Bestrophin-like"/>
    <property type="match status" value="1"/>
</dbReference>
<reference evidence="2 3" key="1">
    <citation type="submission" date="2020-05" db="EMBL/GenBank/DDBJ databases">
        <title>Genome sequence of Isoptericola sp. JC619 isolated from Chilika lagoon, India.</title>
        <authorList>
            <person name="Kumar D."/>
            <person name="Appam K."/>
            <person name="Gandham S."/>
            <person name="Uppada J."/>
            <person name="Sasikala C."/>
            <person name="Venkata Ramana C."/>
        </authorList>
    </citation>
    <scope>NUCLEOTIDE SEQUENCE [LARGE SCALE GENOMIC DNA]</scope>
    <source>
        <strain evidence="2 3">JC619</strain>
    </source>
</reference>
<name>A0A849JUH8_9MICO</name>
<comment type="caution">
    <text evidence="2">The sequence shown here is derived from an EMBL/GenBank/DDBJ whole genome shotgun (WGS) entry which is preliminary data.</text>
</comment>
<feature type="transmembrane region" description="Helical" evidence="1">
    <location>
        <begin position="211"/>
        <end position="230"/>
    </location>
</feature>
<keyword evidence="1" id="KW-0812">Transmembrane</keyword>
<evidence type="ECO:0000313" key="2">
    <source>
        <dbReference type="EMBL" id="NNU26962.1"/>
    </source>
</evidence>